<accession>A0A9N9BPC1</accession>
<evidence type="ECO:0000313" key="2">
    <source>
        <dbReference type="Proteomes" id="UP000789375"/>
    </source>
</evidence>
<evidence type="ECO:0000313" key="1">
    <source>
        <dbReference type="EMBL" id="CAG8573405.1"/>
    </source>
</evidence>
<dbReference type="AlphaFoldDB" id="A0A9N9BPC1"/>
<comment type="caution">
    <text evidence="1">The sequence shown here is derived from an EMBL/GenBank/DDBJ whole genome shotgun (WGS) entry which is preliminary data.</text>
</comment>
<sequence>MNLGWVTILMNHVVIFPLSTLKSKLIYTLWGFSVTRLVKINSTDINYESIVYHITHWQKDTSKKSDPLEESINKELNNNGPQVDVSLPMEDTEGYFSNLHREITRTESDFSILYREIARTESVANQEVIRCYYRFGKALSERRVHYERTYQPRAMAQILVNMEARKQLPNVTKAEFKKIRTLSQKVYKLFSIGEELISRVSFTVSDISTLSWKKIESIIKKHLENRSGNVIIIVDIDPIGGLNWPINVKCDGRDQETDFIATSKSSAESK</sequence>
<dbReference type="EMBL" id="CAJVPP010001796">
    <property type="protein sequence ID" value="CAG8573405.1"/>
    <property type="molecule type" value="Genomic_DNA"/>
</dbReference>
<gene>
    <name evidence="1" type="ORF">FMOSSE_LOCUS7572</name>
</gene>
<keyword evidence="2" id="KW-1185">Reference proteome</keyword>
<protein>
    <submittedName>
        <fullName evidence="1">1103_t:CDS:1</fullName>
    </submittedName>
</protein>
<dbReference type="Proteomes" id="UP000789375">
    <property type="component" value="Unassembled WGS sequence"/>
</dbReference>
<proteinExistence type="predicted"/>
<organism evidence="1 2">
    <name type="scientific">Funneliformis mosseae</name>
    <name type="common">Endomycorrhizal fungus</name>
    <name type="synonym">Glomus mosseae</name>
    <dbReference type="NCBI Taxonomy" id="27381"/>
    <lineage>
        <taxon>Eukaryota</taxon>
        <taxon>Fungi</taxon>
        <taxon>Fungi incertae sedis</taxon>
        <taxon>Mucoromycota</taxon>
        <taxon>Glomeromycotina</taxon>
        <taxon>Glomeromycetes</taxon>
        <taxon>Glomerales</taxon>
        <taxon>Glomeraceae</taxon>
        <taxon>Funneliformis</taxon>
    </lineage>
</organism>
<name>A0A9N9BPC1_FUNMO</name>
<reference evidence="1" key="1">
    <citation type="submission" date="2021-06" db="EMBL/GenBank/DDBJ databases">
        <authorList>
            <person name="Kallberg Y."/>
            <person name="Tangrot J."/>
            <person name="Rosling A."/>
        </authorList>
    </citation>
    <scope>NUCLEOTIDE SEQUENCE</scope>
    <source>
        <strain evidence="1">87-6 pot B 2015</strain>
    </source>
</reference>